<keyword evidence="3" id="KW-1185">Reference proteome</keyword>
<keyword evidence="1" id="KW-1133">Transmembrane helix</keyword>
<organism evidence="2 3">
    <name type="scientific">Hominimerdicola aceti</name>
    <dbReference type="NCBI Taxonomy" id="2981726"/>
    <lineage>
        <taxon>Bacteria</taxon>
        <taxon>Bacillati</taxon>
        <taxon>Bacillota</taxon>
        <taxon>Clostridia</taxon>
        <taxon>Eubacteriales</taxon>
        <taxon>Oscillospiraceae</taxon>
        <taxon>Hominimerdicola</taxon>
    </lineage>
</organism>
<gene>
    <name evidence="2" type="ORF">OCV57_05390</name>
</gene>
<evidence type="ECO:0000313" key="3">
    <source>
        <dbReference type="Proteomes" id="UP001208131"/>
    </source>
</evidence>
<proteinExistence type="predicted"/>
<keyword evidence="1" id="KW-0812">Transmembrane</keyword>
<dbReference type="Proteomes" id="UP001208131">
    <property type="component" value="Unassembled WGS sequence"/>
</dbReference>
<dbReference type="AlphaFoldDB" id="A0AAE3LLX6"/>
<feature type="transmembrane region" description="Helical" evidence="1">
    <location>
        <begin position="20"/>
        <end position="49"/>
    </location>
</feature>
<protein>
    <submittedName>
        <fullName evidence="2">Uncharacterized protein</fullName>
    </submittedName>
</protein>
<evidence type="ECO:0000256" key="1">
    <source>
        <dbReference type="SAM" id="Phobius"/>
    </source>
</evidence>
<evidence type="ECO:0000313" key="2">
    <source>
        <dbReference type="EMBL" id="MCU6705361.1"/>
    </source>
</evidence>
<accession>A0AAE3LLX6</accession>
<dbReference type="EMBL" id="JAOQJZ010000004">
    <property type="protein sequence ID" value="MCU6705361.1"/>
    <property type="molecule type" value="Genomic_DNA"/>
</dbReference>
<sequence length="177" mass="20261">MIVCNASYIPSSTIGKTNLIIMMILILVKLLSNFFFWWFSGLLVVRWIVNDYNFFESKKKKYISALTIGTVAVICPFLIYSSNMCTDSKKDGIGYDILFLYYASFDLAEDNTATVDLEGCTIDVYDNSDILPGGETYYDKRWCLNTKTKKFVLRKIHISSKFLTNCIPQITLNTQVL</sequence>
<name>A0AAE3LLX6_9FIRM</name>
<dbReference type="RefSeq" id="WP_267300713.1">
    <property type="nucleotide sequence ID" value="NZ_JAOQJZ010000004.1"/>
</dbReference>
<keyword evidence="1" id="KW-0472">Membrane</keyword>
<feature type="transmembrane region" description="Helical" evidence="1">
    <location>
        <begin position="61"/>
        <end position="80"/>
    </location>
</feature>
<comment type="caution">
    <text evidence="2">The sequence shown here is derived from an EMBL/GenBank/DDBJ whole genome shotgun (WGS) entry which is preliminary data.</text>
</comment>
<reference evidence="2 3" key="1">
    <citation type="journal article" date="2021" name="ISME Commun">
        <title>Automated analysis of genomic sequences facilitates high-throughput and comprehensive description of bacteria.</title>
        <authorList>
            <person name="Hitch T.C.A."/>
        </authorList>
    </citation>
    <scope>NUCLEOTIDE SEQUENCE [LARGE SCALE GENOMIC DNA]</scope>
    <source>
        <strain evidence="2 3">Sanger_31</strain>
    </source>
</reference>